<feature type="DNA-binding region" description="H-T-H motif" evidence="2">
    <location>
        <begin position="48"/>
        <end position="67"/>
    </location>
</feature>
<dbReference type="InterPro" id="IPR009057">
    <property type="entry name" value="Homeodomain-like_sf"/>
</dbReference>
<dbReference type="SUPFAM" id="SSF48498">
    <property type="entry name" value="Tetracyclin repressor-like, C-terminal domain"/>
    <property type="match status" value="1"/>
</dbReference>
<dbReference type="Pfam" id="PF17920">
    <property type="entry name" value="TetR_C_16"/>
    <property type="match status" value="1"/>
</dbReference>
<protein>
    <submittedName>
        <fullName evidence="5">TetR family transcriptional regulator</fullName>
    </submittedName>
</protein>
<feature type="domain" description="HTH tetR-type" evidence="4">
    <location>
        <begin position="25"/>
        <end position="85"/>
    </location>
</feature>
<accession>A0ABV7WNH3</accession>
<dbReference type="InterPro" id="IPR041678">
    <property type="entry name" value="TetR_C_16"/>
</dbReference>
<dbReference type="Gene3D" id="1.10.10.60">
    <property type="entry name" value="Homeodomain-like"/>
    <property type="match status" value="1"/>
</dbReference>
<dbReference type="PRINTS" id="PR00455">
    <property type="entry name" value="HTHTETR"/>
</dbReference>
<dbReference type="PANTHER" id="PTHR30055">
    <property type="entry name" value="HTH-TYPE TRANSCRIPTIONAL REGULATOR RUTR"/>
    <property type="match status" value="1"/>
</dbReference>
<organism evidence="5 6">
    <name type="scientific">Aquipuribacter hungaricus</name>
    <dbReference type="NCBI Taxonomy" id="545624"/>
    <lineage>
        <taxon>Bacteria</taxon>
        <taxon>Bacillati</taxon>
        <taxon>Actinomycetota</taxon>
        <taxon>Actinomycetes</taxon>
        <taxon>Micrococcales</taxon>
        <taxon>Intrasporangiaceae</taxon>
        <taxon>Aquipuribacter</taxon>
    </lineage>
</organism>
<keyword evidence="6" id="KW-1185">Reference proteome</keyword>
<dbReference type="RefSeq" id="WP_340293578.1">
    <property type="nucleotide sequence ID" value="NZ_JBBEOI010000113.1"/>
</dbReference>
<dbReference type="Gene3D" id="1.10.357.10">
    <property type="entry name" value="Tetracycline Repressor, domain 2"/>
    <property type="match status" value="1"/>
</dbReference>
<dbReference type="InterPro" id="IPR050109">
    <property type="entry name" value="HTH-type_TetR-like_transc_reg"/>
</dbReference>
<evidence type="ECO:0000313" key="5">
    <source>
        <dbReference type="EMBL" id="MFC3690106.1"/>
    </source>
</evidence>
<dbReference type="EMBL" id="JBHRWW010000016">
    <property type="protein sequence ID" value="MFC3690106.1"/>
    <property type="molecule type" value="Genomic_DNA"/>
</dbReference>
<evidence type="ECO:0000313" key="6">
    <source>
        <dbReference type="Proteomes" id="UP001595685"/>
    </source>
</evidence>
<reference evidence="6" key="1">
    <citation type="journal article" date="2019" name="Int. J. Syst. Evol. Microbiol.">
        <title>The Global Catalogue of Microorganisms (GCM) 10K type strain sequencing project: providing services to taxonomists for standard genome sequencing and annotation.</title>
        <authorList>
            <consortium name="The Broad Institute Genomics Platform"/>
            <consortium name="The Broad Institute Genome Sequencing Center for Infectious Disease"/>
            <person name="Wu L."/>
            <person name="Ma J."/>
        </authorList>
    </citation>
    <scope>NUCLEOTIDE SEQUENCE [LARGE SCALE GENOMIC DNA]</scope>
    <source>
        <strain evidence="6">NCAIM B.02333</strain>
    </source>
</reference>
<dbReference type="PANTHER" id="PTHR30055:SF235">
    <property type="entry name" value="TRANSCRIPTIONAL REGULATORY PROTEIN"/>
    <property type="match status" value="1"/>
</dbReference>
<evidence type="ECO:0000259" key="4">
    <source>
        <dbReference type="PROSITE" id="PS50977"/>
    </source>
</evidence>
<dbReference type="Proteomes" id="UP001595685">
    <property type="component" value="Unassembled WGS sequence"/>
</dbReference>
<sequence>MVRRGQADGEGPPPPRPRGRRAAGADTRGELLAAASAEFAEHGLDGTSMRGVARRAGVDPALVHHYFSSKEELFTESVVTAQYLPLAARSLSGVTREDAAETLVRTVLLVWGRLDGRGALRAVVASVARSEVARDLLRELVLRRLLLPLVRRLEVDEPERRAALVASQVVGLGMVRYVVRVEPLASADDETVVAEVAPTVARYLFGPLPPLPGTPPS</sequence>
<evidence type="ECO:0000256" key="2">
    <source>
        <dbReference type="PROSITE-ProRule" id="PRU00335"/>
    </source>
</evidence>
<evidence type="ECO:0000256" key="3">
    <source>
        <dbReference type="SAM" id="MobiDB-lite"/>
    </source>
</evidence>
<dbReference type="SUPFAM" id="SSF46689">
    <property type="entry name" value="Homeodomain-like"/>
    <property type="match status" value="1"/>
</dbReference>
<evidence type="ECO:0000256" key="1">
    <source>
        <dbReference type="ARBA" id="ARBA00023125"/>
    </source>
</evidence>
<proteinExistence type="predicted"/>
<gene>
    <name evidence="5" type="ORF">ACFOLH_17300</name>
</gene>
<dbReference type="InterPro" id="IPR001647">
    <property type="entry name" value="HTH_TetR"/>
</dbReference>
<comment type="caution">
    <text evidence="5">The sequence shown here is derived from an EMBL/GenBank/DDBJ whole genome shotgun (WGS) entry which is preliminary data.</text>
</comment>
<dbReference type="InterPro" id="IPR036271">
    <property type="entry name" value="Tet_transcr_reg_TetR-rel_C_sf"/>
</dbReference>
<feature type="region of interest" description="Disordered" evidence="3">
    <location>
        <begin position="1"/>
        <end position="26"/>
    </location>
</feature>
<dbReference type="Pfam" id="PF00440">
    <property type="entry name" value="TetR_N"/>
    <property type="match status" value="1"/>
</dbReference>
<keyword evidence="1 2" id="KW-0238">DNA-binding</keyword>
<name>A0ABV7WNH3_9MICO</name>
<dbReference type="PROSITE" id="PS50977">
    <property type="entry name" value="HTH_TETR_2"/>
    <property type="match status" value="1"/>
</dbReference>